<feature type="compositionally biased region" description="Polar residues" evidence="1">
    <location>
        <begin position="268"/>
        <end position="284"/>
    </location>
</feature>
<keyword evidence="4" id="KW-1185">Reference proteome</keyword>
<comment type="caution">
    <text evidence="3">The sequence shown here is derived from an EMBL/GenBank/DDBJ whole genome shotgun (WGS) entry which is preliminary data.</text>
</comment>
<organism evidence="3 4">
    <name type="scientific">Russula ochroleuca</name>
    <dbReference type="NCBI Taxonomy" id="152965"/>
    <lineage>
        <taxon>Eukaryota</taxon>
        <taxon>Fungi</taxon>
        <taxon>Dikarya</taxon>
        <taxon>Basidiomycota</taxon>
        <taxon>Agaricomycotina</taxon>
        <taxon>Agaricomycetes</taxon>
        <taxon>Russulales</taxon>
        <taxon>Russulaceae</taxon>
        <taxon>Russula</taxon>
    </lineage>
</organism>
<protein>
    <submittedName>
        <fullName evidence="3">Uncharacterized protein</fullName>
    </submittedName>
</protein>
<feature type="region of interest" description="Disordered" evidence="1">
    <location>
        <begin position="256"/>
        <end position="329"/>
    </location>
</feature>
<feature type="region of interest" description="Disordered" evidence="1">
    <location>
        <begin position="385"/>
        <end position="413"/>
    </location>
</feature>
<dbReference type="OrthoDB" id="3214495at2759"/>
<feature type="compositionally biased region" description="Pro residues" evidence="1">
    <location>
        <begin position="431"/>
        <end position="444"/>
    </location>
</feature>
<dbReference type="AlphaFoldDB" id="A0A9P5N231"/>
<feature type="compositionally biased region" description="Basic and acidic residues" evidence="1">
    <location>
        <begin position="113"/>
        <end position="123"/>
    </location>
</feature>
<evidence type="ECO:0000256" key="1">
    <source>
        <dbReference type="SAM" id="MobiDB-lite"/>
    </source>
</evidence>
<dbReference type="Proteomes" id="UP000759537">
    <property type="component" value="Unassembled WGS sequence"/>
</dbReference>
<name>A0A9P5N231_9AGAM</name>
<feature type="region of interest" description="Disordered" evidence="1">
    <location>
        <begin position="431"/>
        <end position="494"/>
    </location>
</feature>
<keyword evidence="2" id="KW-1133">Transmembrane helix</keyword>
<proteinExistence type="predicted"/>
<keyword evidence="2" id="KW-0472">Membrane</keyword>
<feature type="transmembrane region" description="Helical" evidence="2">
    <location>
        <begin position="613"/>
        <end position="633"/>
    </location>
</feature>
<gene>
    <name evidence="3" type="ORF">DFH94DRAFT_715233</name>
</gene>
<feature type="region of interest" description="Disordered" evidence="1">
    <location>
        <begin position="108"/>
        <end position="160"/>
    </location>
</feature>
<keyword evidence="2" id="KW-0812">Transmembrane</keyword>
<reference evidence="3" key="2">
    <citation type="journal article" date="2020" name="Nat. Commun.">
        <title>Large-scale genome sequencing of mycorrhizal fungi provides insights into the early evolution of symbiotic traits.</title>
        <authorList>
            <person name="Miyauchi S."/>
            <person name="Kiss E."/>
            <person name="Kuo A."/>
            <person name="Drula E."/>
            <person name="Kohler A."/>
            <person name="Sanchez-Garcia M."/>
            <person name="Morin E."/>
            <person name="Andreopoulos B."/>
            <person name="Barry K.W."/>
            <person name="Bonito G."/>
            <person name="Buee M."/>
            <person name="Carver A."/>
            <person name="Chen C."/>
            <person name="Cichocki N."/>
            <person name="Clum A."/>
            <person name="Culley D."/>
            <person name="Crous P.W."/>
            <person name="Fauchery L."/>
            <person name="Girlanda M."/>
            <person name="Hayes R.D."/>
            <person name="Keri Z."/>
            <person name="LaButti K."/>
            <person name="Lipzen A."/>
            <person name="Lombard V."/>
            <person name="Magnuson J."/>
            <person name="Maillard F."/>
            <person name="Murat C."/>
            <person name="Nolan M."/>
            <person name="Ohm R.A."/>
            <person name="Pangilinan J."/>
            <person name="Pereira M.F."/>
            <person name="Perotto S."/>
            <person name="Peter M."/>
            <person name="Pfister S."/>
            <person name="Riley R."/>
            <person name="Sitrit Y."/>
            <person name="Stielow J.B."/>
            <person name="Szollosi G."/>
            <person name="Zifcakova L."/>
            <person name="Stursova M."/>
            <person name="Spatafora J.W."/>
            <person name="Tedersoo L."/>
            <person name="Vaario L.M."/>
            <person name="Yamada A."/>
            <person name="Yan M."/>
            <person name="Wang P."/>
            <person name="Xu J."/>
            <person name="Bruns T."/>
            <person name="Baldrian P."/>
            <person name="Vilgalys R."/>
            <person name="Dunand C."/>
            <person name="Henrissat B."/>
            <person name="Grigoriev I.V."/>
            <person name="Hibbett D."/>
            <person name="Nagy L.G."/>
            <person name="Martin F.M."/>
        </authorList>
    </citation>
    <scope>NUCLEOTIDE SEQUENCE</scope>
    <source>
        <strain evidence="3">Prilba</strain>
    </source>
</reference>
<dbReference type="EMBL" id="WHVB01000003">
    <property type="protein sequence ID" value="KAF8484678.1"/>
    <property type="molecule type" value="Genomic_DNA"/>
</dbReference>
<accession>A0A9P5N231</accession>
<evidence type="ECO:0000313" key="3">
    <source>
        <dbReference type="EMBL" id="KAF8484678.1"/>
    </source>
</evidence>
<evidence type="ECO:0000313" key="4">
    <source>
        <dbReference type="Proteomes" id="UP000759537"/>
    </source>
</evidence>
<reference evidence="3" key="1">
    <citation type="submission" date="2019-10" db="EMBL/GenBank/DDBJ databases">
        <authorList>
            <consortium name="DOE Joint Genome Institute"/>
            <person name="Kuo A."/>
            <person name="Miyauchi S."/>
            <person name="Kiss E."/>
            <person name="Drula E."/>
            <person name="Kohler A."/>
            <person name="Sanchez-Garcia M."/>
            <person name="Andreopoulos B."/>
            <person name="Barry K.W."/>
            <person name="Bonito G."/>
            <person name="Buee M."/>
            <person name="Carver A."/>
            <person name="Chen C."/>
            <person name="Cichocki N."/>
            <person name="Clum A."/>
            <person name="Culley D."/>
            <person name="Crous P.W."/>
            <person name="Fauchery L."/>
            <person name="Girlanda M."/>
            <person name="Hayes R."/>
            <person name="Keri Z."/>
            <person name="LaButti K."/>
            <person name="Lipzen A."/>
            <person name="Lombard V."/>
            <person name="Magnuson J."/>
            <person name="Maillard F."/>
            <person name="Morin E."/>
            <person name="Murat C."/>
            <person name="Nolan M."/>
            <person name="Ohm R."/>
            <person name="Pangilinan J."/>
            <person name="Pereira M."/>
            <person name="Perotto S."/>
            <person name="Peter M."/>
            <person name="Riley R."/>
            <person name="Sitrit Y."/>
            <person name="Stielow B."/>
            <person name="Szollosi G."/>
            <person name="Zifcakova L."/>
            <person name="Stursova M."/>
            <person name="Spatafora J.W."/>
            <person name="Tedersoo L."/>
            <person name="Vaario L.-M."/>
            <person name="Yamada A."/>
            <person name="Yan M."/>
            <person name="Wang P."/>
            <person name="Xu J."/>
            <person name="Bruns T."/>
            <person name="Baldrian P."/>
            <person name="Vilgalys R."/>
            <person name="Henrissat B."/>
            <person name="Grigoriev I.V."/>
            <person name="Hibbett D."/>
            <person name="Nagy L.G."/>
            <person name="Martin F.M."/>
        </authorList>
    </citation>
    <scope>NUCLEOTIDE SEQUENCE</scope>
    <source>
        <strain evidence="3">Prilba</strain>
    </source>
</reference>
<evidence type="ECO:0000256" key="2">
    <source>
        <dbReference type="SAM" id="Phobius"/>
    </source>
</evidence>
<sequence length="636" mass="70952">MANDNCSDCGLANDLHVREDGIYGCPRGASISGSLCQRCHEPSRLHTDHNVCPGRYVSTLHDTFSEYTNSSVRSESPDPLLLAPNKQLSQRYYLALRRSTQHEGVIVPSRRSSRVENRQRSRGVEPYAHAQARRSSLKMAEDPIRHSRSRRISMQDSMPSSHRSYENEAVFPAHNHPPCRKSLQPYVLDRMVPAEDMDPIEGFRPFTEIDPGQRPDPVTIREPMRDIVRPPFQFVWNPSVVVPAVGGMRVRVGQFERGGHPTGDITPFASSSTAHENETDASMSDSEDYFTVQDWSSSSTPEHHSPSRGKPIDTFSHVASPPSLPGPSLTEFIQESVQQQTLAGGSGYTYSQSVGNEFPQFEALAQHYAAVQDQKRRLAPLQLQPLPYHATGPTPSTSALASRPFDHPESPGSPCPHQIPRDVAPFQYPFTPTPTPTAPRPPQIEQPHAVDKPRRRSTMPCTLPDATITDYRSESTPSVPDRAPTEPAVDEDEDWATREPWEYVHRVLTTSTRPLVMFLKTPTADLPAVALAALGADLHLQTMLIDNEHWLLIGPRDVNLYEFGVRFQKRARTQDKFVFRLGNLNWGADVNEIEDEVCKAAMECSRRGRGIPAMLPAQFMAGAMGGFVVWYALSLM</sequence>